<reference evidence="3" key="1">
    <citation type="submission" date="2019-11" db="EMBL/GenBank/DDBJ databases">
        <authorList>
            <person name="Feng L."/>
        </authorList>
    </citation>
    <scope>NUCLEOTIDE SEQUENCE</scope>
    <source>
        <strain evidence="3">AodontolyticusLFYP35</strain>
    </source>
</reference>
<keyword evidence="2" id="KW-1133">Transmembrane helix</keyword>
<evidence type="ECO:0000256" key="2">
    <source>
        <dbReference type="SAM" id="Phobius"/>
    </source>
</evidence>
<evidence type="ECO:0008006" key="4">
    <source>
        <dbReference type="Google" id="ProtNLM"/>
    </source>
</evidence>
<feature type="transmembrane region" description="Helical" evidence="2">
    <location>
        <begin position="132"/>
        <end position="155"/>
    </location>
</feature>
<organism evidence="3">
    <name type="scientific">Schaalia odontolytica</name>
    <dbReference type="NCBI Taxonomy" id="1660"/>
    <lineage>
        <taxon>Bacteria</taxon>
        <taxon>Bacillati</taxon>
        <taxon>Actinomycetota</taxon>
        <taxon>Actinomycetes</taxon>
        <taxon>Actinomycetales</taxon>
        <taxon>Actinomycetaceae</taxon>
        <taxon>Schaalia</taxon>
    </lineage>
</organism>
<accession>A0A6N2TEB1</accession>
<evidence type="ECO:0000256" key="1">
    <source>
        <dbReference type="SAM" id="MobiDB-lite"/>
    </source>
</evidence>
<dbReference type="AlphaFoldDB" id="A0A6N2TEB1"/>
<keyword evidence="2" id="KW-0472">Membrane</keyword>
<feature type="transmembrane region" description="Helical" evidence="2">
    <location>
        <begin position="104"/>
        <end position="126"/>
    </location>
</feature>
<dbReference type="Pfam" id="PF11241">
    <property type="entry name" value="DUF3043"/>
    <property type="match status" value="1"/>
</dbReference>
<gene>
    <name evidence="3" type="ORF">AOLFYP35_01277</name>
</gene>
<keyword evidence="2" id="KW-0812">Transmembrane</keyword>
<name>A0A6N2TEB1_9ACTO</name>
<dbReference type="InterPro" id="IPR021403">
    <property type="entry name" value="DUF3043"/>
</dbReference>
<proteinExistence type="predicted"/>
<protein>
    <recommendedName>
        <fullName evidence="4">DUF3043 domain-containing protein</fullName>
    </recommendedName>
</protein>
<sequence length="204" mass="24114">MSSKKSESEETPQPQTANDRSKSGPTPSRKQAQARNDHSLIVADRKAAKKAARERARAMRLEQDRLQQEALITGDERYMPLRDKGKIRRFTRDWLDARWSFSEFVFPVMILFFVVFFGVSFFASTSAAGQRALFIVMLIMYGLFFVAIVETSIVWRRIKRQLREVYPREPMPRRMWFYAFSRAIMLRPWRSPRPQVERGQFPKR</sequence>
<evidence type="ECO:0000313" key="3">
    <source>
        <dbReference type="EMBL" id="VYT02942.1"/>
    </source>
</evidence>
<dbReference type="EMBL" id="CACRSM010000002">
    <property type="protein sequence ID" value="VYT02942.1"/>
    <property type="molecule type" value="Genomic_DNA"/>
</dbReference>
<feature type="region of interest" description="Disordered" evidence="1">
    <location>
        <begin position="1"/>
        <end position="41"/>
    </location>
</feature>
<feature type="compositionally biased region" description="Polar residues" evidence="1">
    <location>
        <begin position="11"/>
        <end position="34"/>
    </location>
</feature>